<feature type="domain" description="HTH hxlR-type" evidence="4">
    <location>
        <begin position="19"/>
        <end position="121"/>
    </location>
</feature>
<reference evidence="6" key="1">
    <citation type="journal article" date="2019" name="Int. J. Syst. Evol. Microbiol.">
        <title>The Global Catalogue of Microorganisms (GCM) 10K type strain sequencing project: providing services to taxonomists for standard genome sequencing and annotation.</title>
        <authorList>
            <consortium name="The Broad Institute Genomics Platform"/>
            <consortium name="The Broad Institute Genome Sequencing Center for Infectious Disease"/>
            <person name="Wu L."/>
            <person name="Ma J."/>
        </authorList>
    </citation>
    <scope>NUCLEOTIDE SEQUENCE [LARGE SCALE GENOMIC DNA]</scope>
    <source>
        <strain evidence="6">CGMCC 4.7677</strain>
    </source>
</reference>
<keyword evidence="6" id="KW-1185">Reference proteome</keyword>
<comment type="caution">
    <text evidence="5">The sequence shown here is derived from an EMBL/GenBank/DDBJ whole genome shotgun (WGS) entry which is preliminary data.</text>
</comment>
<dbReference type="InterPro" id="IPR002577">
    <property type="entry name" value="HTH_HxlR"/>
</dbReference>
<dbReference type="PANTHER" id="PTHR33204">
    <property type="entry name" value="TRANSCRIPTIONAL REGULATOR, MARR FAMILY"/>
    <property type="match status" value="1"/>
</dbReference>
<evidence type="ECO:0000256" key="2">
    <source>
        <dbReference type="ARBA" id="ARBA00023125"/>
    </source>
</evidence>
<evidence type="ECO:0000259" key="4">
    <source>
        <dbReference type="PROSITE" id="PS51118"/>
    </source>
</evidence>
<dbReference type="PANTHER" id="PTHR33204:SF37">
    <property type="entry name" value="HTH-TYPE TRANSCRIPTIONAL REGULATOR YODB"/>
    <property type="match status" value="1"/>
</dbReference>
<dbReference type="InterPro" id="IPR036390">
    <property type="entry name" value="WH_DNA-bd_sf"/>
</dbReference>
<dbReference type="Proteomes" id="UP000605897">
    <property type="component" value="Unassembled WGS sequence"/>
</dbReference>
<proteinExistence type="predicted"/>
<dbReference type="Gene3D" id="1.10.10.10">
    <property type="entry name" value="Winged helix-like DNA-binding domain superfamily/Winged helix DNA-binding domain"/>
    <property type="match status" value="1"/>
</dbReference>
<evidence type="ECO:0000256" key="1">
    <source>
        <dbReference type="ARBA" id="ARBA00023015"/>
    </source>
</evidence>
<dbReference type="PROSITE" id="PS51118">
    <property type="entry name" value="HTH_HXLR"/>
    <property type="match status" value="1"/>
</dbReference>
<dbReference type="EMBL" id="BNAU01000001">
    <property type="protein sequence ID" value="GHE81658.1"/>
    <property type="molecule type" value="Genomic_DNA"/>
</dbReference>
<protein>
    <recommendedName>
        <fullName evidence="4">HTH hxlR-type domain-containing protein</fullName>
    </recommendedName>
</protein>
<dbReference type="SUPFAM" id="SSF46785">
    <property type="entry name" value="Winged helix' DNA-binding domain"/>
    <property type="match status" value="1"/>
</dbReference>
<evidence type="ECO:0000313" key="6">
    <source>
        <dbReference type="Proteomes" id="UP000605897"/>
    </source>
</evidence>
<keyword evidence="2" id="KW-0238">DNA-binding</keyword>
<accession>A0ABQ3IHS9</accession>
<sequence length="127" mass="13616">MRETGLVIDDSCQTFVSDCHVRAAIELIRHAWDSVVLSALRMGPTRRNELLTRIAGVSDKVLTQALQRLQERGLVTKALNAEQPAPPSGAIYQLTPLGDSLANGPLAQLAQWAADNQAELTGSSATP</sequence>
<name>A0ABQ3IHS9_9PSEU</name>
<evidence type="ECO:0000256" key="3">
    <source>
        <dbReference type="ARBA" id="ARBA00023163"/>
    </source>
</evidence>
<keyword evidence="3" id="KW-0804">Transcription</keyword>
<evidence type="ECO:0000313" key="5">
    <source>
        <dbReference type="EMBL" id="GHE81658.1"/>
    </source>
</evidence>
<dbReference type="Pfam" id="PF01638">
    <property type="entry name" value="HxlR"/>
    <property type="match status" value="1"/>
</dbReference>
<gene>
    <name evidence="5" type="ORF">GCM10017786_10230</name>
</gene>
<organism evidence="5 6">
    <name type="scientific">Amycolatopsis deserti</name>
    <dbReference type="NCBI Taxonomy" id="185696"/>
    <lineage>
        <taxon>Bacteria</taxon>
        <taxon>Bacillati</taxon>
        <taxon>Actinomycetota</taxon>
        <taxon>Actinomycetes</taxon>
        <taxon>Pseudonocardiales</taxon>
        <taxon>Pseudonocardiaceae</taxon>
        <taxon>Amycolatopsis</taxon>
    </lineage>
</organism>
<dbReference type="InterPro" id="IPR036388">
    <property type="entry name" value="WH-like_DNA-bd_sf"/>
</dbReference>
<keyword evidence="1" id="KW-0805">Transcription regulation</keyword>